<evidence type="ECO:0000313" key="1">
    <source>
        <dbReference type="EMBL" id="ETJ33758.1"/>
    </source>
</evidence>
<dbReference type="EMBL" id="AZMM01011803">
    <property type="protein sequence ID" value="ETJ33758.1"/>
    <property type="molecule type" value="Genomic_DNA"/>
</dbReference>
<dbReference type="AlphaFoldDB" id="W1XTS3"/>
<protein>
    <submittedName>
        <fullName evidence="1">Uncharacterized protein</fullName>
    </submittedName>
</protein>
<organism evidence="1">
    <name type="scientific">human gut metagenome</name>
    <dbReference type="NCBI Taxonomy" id="408170"/>
    <lineage>
        <taxon>unclassified sequences</taxon>
        <taxon>metagenomes</taxon>
        <taxon>organismal metagenomes</taxon>
    </lineage>
</organism>
<proteinExistence type="predicted"/>
<name>W1XTS3_9ZZZZ</name>
<feature type="non-terminal residue" evidence="1">
    <location>
        <position position="26"/>
    </location>
</feature>
<sequence length="26" mass="3040">MDNLHTDEERYVIDSSEMPANLKNAF</sequence>
<comment type="caution">
    <text evidence="1">The sequence shown here is derived from an EMBL/GenBank/DDBJ whole genome shotgun (WGS) entry which is preliminary data.</text>
</comment>
<reference evidence="1" key="1">
    <citation type="submission" date="2013-12" db="EMBL/GenBank/DDBJ databases">
        <title>A Varibaculum cambriense genome reconstructed from a premature infant gut community with otherwise low bacterial novelty that shifts toward anaerobic metabolism during the third week of life.</title>
        <authorList>
            <person name="Brown C.T."/>
            <person name="Sharon I."/>
            <person name="Thomas B.C."/>
            <person name="Castelle C.J."/>
            <person name="Morowitz M.J."/>
            <person name="Banfield J.F."/>
        </authorList>
    </citation>
    <scope>NUCLEOTIDE SEQUENCE</scope>
</reference>
<gene>
    <name evidence="1" type="ORF">Q604_UNBC11803G0001</name>
</gene>
<accession>W1XTS3</accession>